<evidence type="ECO:0000313" key="1">
    <source>
        <dbReference type="EMBL" id="QCH93291.1"/>
    </source>
</evidence>
<dbReference type="EMBL" id="CP031919">
    <property type="protein sequence ID" value="QCH93291.1"/>
    <property type="molecule type" value="Genomic_DNA"/>
</dbReference>
<dbReference type="RefSeq" id="WP_001284344.1">
    <property type="nucleotide sequence ID" value="NZ_CP031919.1"/>
</dbReference>
<accession>A0A4P8C109</accession>
<dbReference type="AlphaFoldDB" id="A0A4P8C109"/>
<name>A0A4P8C109_ECOLX</name>
<evidence type="ECO:0000313" key="2">
    <source>
        <dbReference type="Proteomes" id="UP000310529"/>
    </source>
</evidence>
<reference evidence="1 2" key="1">
    <citation type="submission" date="2018-08" db="EMBL/GenBank/DDBJ databases">
        <title>Food and Water Consortium WGS.</title>
        <authorList>
            <person name="Tyson S."/>
            <person name="Peterson C.-L."/>
            <person name="Olson A."/>
            <person name="Tyler S."/>
            <person name="Cabral J."/>
            <person name="Lynch T."/>
            <person name="Knox N."/>
            <person name="Van Domselaar G."/>
            <person name="Graham M."/>
        </authorList>
    </citation>
    <scope>NUCLEOTIDE SEQUENCE [LARGE SCALE GENOMIC DNA]</scope>
    <source>
        <strain evidence="1 2">FWSEC0002</strain>
    </source>
</reference>
<organism evidence="1 2">
    <name type="scientific">Escherichia coli O145:NM</name>
    <dbReference type="NCBI Taxonomy" id="991919"/>
    <lineage>
        <taxon>Bacteria</taxon>
        <taxon>Pseudomonadati</taxon>
        <taxon>Pseudomonadota</taxon>
        <taxon>Gammaproteobacteria</taxon>
        <taxon>Enterobacterales</taxon>
        <taxon>Enterobacteriaceae</taxon>
        <taxon>Escherichia</taxon>
    </lineage>
</organism>
<gene>
    <name evidence="1" type="ORF">CCU01_010770</name>
</gene>
<sequence length="422" mass="48021">MANIYSQTNSDGKLEKWTLRLIVSAGEHPLPKISDIGVASLKIHYCLWNEEEYNEKLSVPPVIDDIPSLQKNTIVFPSEGNFPWSIFSNDSVMWETQISQDEFENAYCLMIWADPIGSAAFFDGSQYWKGVLRIDDMSTLKDNKKDEGKNYVNHITEVNLKISQGVISYFIDLVEKYSSDSFNELKLIHDEIKKGNRNALGRLGVMGLSIGDNDTCYMSMAVDVYEAKNRNDTGRKEDLYDGNYYNEQRKVAFGPDGGCINNNPIYYDPDHTTPFSPYFAVKVKWGQSNISIYDFKSPIKQLYAEMIRIGNDGRIYSNEGFSNLNWGIIGKQLELTSKDMKGFAALDPRSNHDEHDDAATDMGYEIAGSATSDKNYPVKFDRRTLFFLTLKSLRENDLFTCLGAETYKAKQEALKTDQQTKR</sequence>
<dbReference type="Proteomes" id="UP000310529">
    <property type="component" value="Chromosome"/>
</dbReference>
<protein>
    <submittedName>
        <fullName evidence="1">Uncharacterized protein</fullName>
    </submittedName>
</protein>
<proteinExistence type="predicted"/>